<accession>B3FJU9</accession>
<organismHost>
    <name type="scientific">Pseudomonas chlororaphis</name>
    <dbReference type="NCBI Taxonomy" id="587753"/>
</organismHost>
<proteinExistence type="predicted"/>
<reference evidence="1 2" key="1">
    <citation type="journal article" date="2008" name="Virology">
        <title>Characterization of Pseudomonas chlororaphis myovirus 201varphi2-1 via genomic sequencing, mass spectrometry, and electron microscopy.</title>
        <authorList>
            <person name="Thomas J.A."/>
            <person name="Rolando M.R."/>
            <person name="Carroll C.A."/>
            <person name="Shen P.S."/>
            <person name="Belnap D.M."/>
            <person name="Weintraub S.T."/>
            <person name="Serwer P."/>
            <person name="Hardies S.C."/>
        </authorList>
    </citation>
    <scope>NUCLEOTIDE SEQUENCE</scope>
</reference>
<evidence type="ECO:0000313" key="2">
    <source>
        <dbReference type="Proteomes" id="UP000002421"/>
    </source>
</evidence>
<dbReference type="KEGG" id="vg:6372435"/>
<dbReference type="RefSeq" id="YP_001957160.1">
    <property type="nucleotide sequence ID" value="NC_010821.1"/>
</dbReference>
<dbReference type="EMBL" id="EU197055">
    <property type="protein sequence ID" value="ABY63264.1"/>
    <property type="molecule type" value="Genomic_DNA"/>
</dbReference>
<protein>
    <submittedName>
        <fullName evidence="1">Virion structural protein</fullName>
    </submittedName>
</protein>
<dbReference type="Gene3D" id="2.120.10.80">
    <property type="entry name" value="Kelch-type beta propeller"/>
    <property type="match status" value="1"/>
</dbReference>
<gene>
    <name evidence="1" type="ORF">201phi2-1p441</name>
</gene>
<name>B3FJU9_BP201</name>
<dbReference type="Proteomes" id="UP000002421">
    <property type="component" value="Segment"/>
</dbReference>
<dbReference type="SUPFAM" id="SSF117281">
    <property type="entry name" value="Kelch motif"/>
    <property type="match status" value="1"/>
</dbReference>
<sequence length="652" mass="72422">MRIDLTNYNTTADSTINIYRSYETFTYDKCPTPLVSLPATTTEYHDTTVELNRLVYYRIGVVHNASEIVGPMYTTMKKYFTGPQVNPDSTVPDMILRGDAKVGRYGSIPLNTVYPVSQLPVDFPNIPWIEGVDHANTNVEKCLIDDKVLFITDVPVVQGSLEELYKAGALFSSGDGKDQLNAVLYNSITTKVQQGRKVHANGFTYRFRLMTENEFNQLYIKLYPSSVLGNQQEVAISNNNPHTYSSPVVTSSRMTEADNLSVDLAGNQILIDWNGVHPLFMVLELVSRSDTAFPDSDVVVKPTLPEDRMMMCGAEVVNNRVHFFGGISTTFTTGLDASTRHISFDLNGEDEQIHAPLPVGVYQPVTWVYNNKIYCFGGVKRIGTTEWSYQELYNDVQVWEDNGTPEGLWTTLTTNVTFGFGSSGTVYFDTALNKDMIFIFGAYYTEQPTIASTYYSAEAATFDGTLQTGTTGMPSTSGGAAVGAYAGYLMEVGGTRSANGYTNAAYRKALPLNPPNSFYMSSITTQGTELPVTKGGKLFTWRDTLFLVTSASIPSDEAKFYVYQWLPNESRWLKVMADVPSIGAQKRFKGTSTFHNNRIYTMLSQPWLNDTSDSILLVLDLADPLETVLKPINTIAPQVDRIYPPYAKVVVQ</sequence>
<keyword evidence="2" id="KW-1185">Reference proteome</keyword>
<evidence type="ECO:0000313" key="1">
    <source>
        <dbReference type="EMBL" id="ABY63264.1"/>
    </source>
</evidence>
<dbReference type="OrthoDB" id="41442at10239"/>
<dbReference type="InterPro" id="IPR015915">
    <property type="entry name" value="Kelch-typ_b-propeller"/>
</dbReference>
<organism evidence="1 2">
    <name type="scientific">Pseudomonas phage 201phi2-1</name>
    <name type="common">Pseudomonas chlororaphis phage 201phi2-1</name>
    <dbReference type="NCBI Taxonomy" id="198110"/>
    <lineage>
        <taxon>Viruses</taxon>
        <taxon>Duplodnaviria</taxon>
        <taxon>Heunggongvirae</taxon>
        <taxon>Uroviricota</taxon>
        <taxon>Caudoviricetes</taxon>
        <taxon>Chimalliviridae</taxon>
        <taxon>Serwervirus</taxon>
        <taxon>Serwervirus 201phi21</taxon>
    </lineage>
</organism>